<dbReference type="EMBL" id="JANAVB010021797">
    <property type="protein sequence ID" value="KAJ6824955.1"/>
    <property type="molecule type" value="Genomic_DNA"/>
</dbReference>
<reference evidence="1" key="1">
    <citation type="journal article" date="2023" name="GigaByte">
        <title>Genome assembly of the bearded iris, Iris pallida Lam.</title>
        <authorList>
            <person name="Bruccoleri R.E."/>
            <person name="Oakeley E.J."/>
            <person name="Faust A.M.E."/>
            <person name="Altorfer M."/>
            <person name="Dessus-Babus S."/>
            <person name="Burckhardt D."/>
            <person name="Oertli M."/>
            <person name="Naumann U."/>
            <person name="Petersen F."/>
            <person name="Wong J."/>
        </authorList>
    </citation>
    <scope>NUCLEOTIDE SEQUENCE</scope>
    <source>
        <strain evidence="1">GSM-AAB239-AS_SAM_17_03QT</strain>
    </source>
</reference>
<proteinExistence type="predicted"/>
<name>A0AAX6G9I6_IRIPA</name>
<dbReference type="GO" id="GO:0005840">
    <property type="term" value="C:ribosome"/>
    <property type="evidence" value="ECO:0007669"/>
    <property type="project" value="UniProtKB-KW"/>
</dbReference>
<accession>A0AAX6G9I6</accession>
<evidence type="ECO:0000313" key="1">
    <source>
        <dbReference type="EMBL" id="KAJ6824955.1"/>
    </source>
</evidence>
<protein>
    <submittedName>
        <fullName evidence="1">60S ribosomal protein L34</fullName>
    </submittedName>
</protein>
<sequence>MIVASTVERASRDRLTIIFYRYLQLAEGPSWPVFGVADLITFYAPLWVQFLTMDLHTTRLTAC</sequence>
<gene>
    <name evidence="1" type="ORF">M6B38_380990</name>
</gene>
<keyword evidence="1" id="KW-0689">Ribosomal protein</keyword>
<dbReference type="Proteomes" id="UP001140949">
    <property type="component" value="Unassembled WGS sequence"/>
</dbReference>
<comment type="caution">
    <text evidence="1">The sequence shown here is derived from an EMBL/GenBank/DDBJ whole genome shotgun (WGS) entry which is preliminary data.</text>
</comment>
<keyword evidence="1" id="KW-0687">Ribonucleoprotein</keyword>
<reference evidence="1" key="2">
    <citation type="submission" date="2023-04" db="EMBL/GenBank/DDBJ databases">
        <authorList>
            <person name="Bruccoleri R.E."/>
            <person name="Oakeley E.J."/>
            <person name="Faust A.-M."/>
            <person name="Dessus-Babus S."/>
            <person name="Altorfer M."/>
            <person name="Burckhardt D."/>
            <person name="Oertli M."/>
            <person name="Naumann U."/>
            <person name="Petersen F."/>
            <person name="Wong J."/>
        </authorList>
    </citation>
    <scope>NUCLEOTIDE SEQUENCE</scope>
    <source>
        <strain evidence="1">GSM-AAB239-AS_SAM_17_03QT</strain>
        <tissue evidence="1">Leaf</tissue>
    </source>
</reference>
<keyword evidence="2" id="KW-1185">Reference proteome</keyword>
<evidence type="ECO:0000313" key="2">
    <source>
        <dbReference type="Proteomes" id="UP001140949"/>
    </source>
</evidence>
<organism evidence="1 2">
    <name type="scientific">Iris pallida</name>
    <name type="common">Sweet iris</name>
    <dbReference type="NCBI Taxonomy" id="29817"/>
    <lineage>
        <taxon>Eukaryota</taxon>
        <taxon>Viridiplantae</taxon>
        <taxon>Streptophyta</taxon>
        <taxon>Embryophyta</taxon>
        <taxon>Tracheophyta</taxon>
        <taxon>Spermatophyta</taxon>
        <taxon>Magnoliopsida</taxon>
        <taxon>Liliopsida</taxon>
        <taxon>Asparagales</taxon>
        <taxon>Iridaceae</taxon>
        <taxon>Iridoideae</taxon>
        <taxon>Irideae</taxon>
        <taxon>Iris</taxon>
    </lineage>
</organism>
<dbReference type="AlphaFoldDB" id="A0AAX6G9I6"/>